<reference evidence="1 2" key="2">
    <citation type="journal article" date="2023" name="Mol. Biol. Evol.">
        <title>Genomics of Secondarily Temperate Adaptation in the Only Non-Antarctic Icefish.</title>
        <authorList>
            <person name="Rivera-Colon A.G."/>
            <person name="Rayamajhi N."/>
            <person name="Minhas B.F."/>
            <person name="Madrigal G."/>
            <person name="Bilyk K.T."/>
            <person name="Yoon V."/>
            <person name="Hune M."/>
            <person name="Gregory S."/>
            <person name="Cheng C.H.C."/>
            <person name="Catchen J.M."/>
        </authorList>
    </citation>
    <scope>NUCLEOTIDE SEQUENCE [LARGE SCALE GENOMIC DNA]</scope>
    <source>
        <strain evidence="1">JMC-PN-2008</strain>
    </source>
</reference>
<gene>
    <name evidence="1" type="ORF">PBY51_008001</name>
</gene>
<evidence type="ECO:0000313" key="1">
    <source>
        <dbReference type="EMBL" id="KAK5856402.1"/>
    </source>
</evidence>
<proteinExistence type="predicted"/>
<name>A0AAN7X8N7_ELEMC</name>
<reference evidence="1 2" key="1">
    <citation type="journal article" date="2023" name="Genes (Basel)">
        <title>Chromosome-Level Genome Assembly and Circadian Gene Repertoire of the Patagonia Blennie Eleginops maclovinus-The Closest Ancestral Proxy of Antarctic Cryonotothenioids.</title>
        <authorList>
            <person name="Cheng C.C."/>
            <person name="Rivera-Colon A.G."/>
            <person name="Minhas B.F."/>
            <person name="Wilson L."/>
            <person name="Rayamajhi N."/>
            <person name="Vargas-Chacoff L."/>
            <person name="Catchen J.M."/>
        </authorList>
    </citation>
    <scope>NUCLEOTIDE SEQUENCE [LARGE SCALE GENOMIC DNA]</scope>
    <source>
        <strain evidence="1">JMC-PN-2008</strain>
    </source>
</reference>
<evidence type="ECO:0000313" key="2">
    <source>
        <dbReference type="Proteomes" id="UP001346869"/>
    </source>
</evidence>
<dbReference type="Proteomes" id="UP001346869">
    <property type="component" value="Unassembled WGS sequence"/>
</dbReference>
<dbReference type="EMBL" id="JAUZQC010000017">
    <property type="protein sequence ID" value="KAK5856402.1"/>
    <property type="molecule type" value="Genomic_DNA"/>
</dbReference>
<dbReference type="AlphaFoldDB" id="A0AAN7X8N7"/>
<organism evidence="1 2">
    <name type="scientific">Eleginops maclovinus</name>
    <name type="common">Patagonian blennie</name>
    <name type="synonym">Eleginus maclovinus</name>
    <dbReference type="NCBI Taxonomy" id="56733"/>
    <lineage>
        <taxon>Eukaryota</taxon>
        <taxon>Metazoa</taxon>
        <taxon>Chordata</taxon>
        <taxon>Craniata</taxon>
        <taxon>Vertebrata</taxon>
        <taxon>Euteleostomi</taxon>
        <taxon>Actinopterygii</taxon>
        <taxon>Neopterygii</taxon>
        <taxon>Teleostei</taxon>
        <taxon>Neoteleostei</taxon>
        <taxon>Acanthomorphata</taxon>
        <taxon>Eupercaria</taxon>
        <taxon>Perciformes</taxon>
        <taxon>Notothenioidei</taxon>
        <taxon>Eleginopidae</taxon>
        <taxon>Eleginops</taxon>
    </lineage>
</organism>
<accession>A0AAN7X8N7</accession>
<keyword evidence="2" id="KW-1185">Reference proteome</keyword>
<protein>
    <submittedName>
        <fullName evidence="1">Uncharacterized protein</fullName>
    </submittedName>
</protein>
<comment type="caution">
    <text evidence="1">The sequence shown here is derived from an EMBL/GenBank/DDBJ whole genome shotgun (WGS) entry which is preliminary data.</text>
</comment>
<sequence>MATSCITPQNGVCLAPCSAALRWHSPATTPNPLSSPYLKLISCDPHILPLLPSNSPSISPGDSRESTSCISTCLLPSCHPAVVVLAAAQRSTARINDIH</sequence>